<proteinExistence type="inferred from homology"/>
<evidence type="ECO:0000256" key="3">
    <source>
        <dbReference type="ARBA" id="ARBA00023125"/>
    </source>
</evidence>
<evidence type="ECO:0000313" key="7">
    <source>
        <dbReference type="Proteomes" id="UP000588017"/>
    </source>
</evidence>
<dbReference type="SUPFAM" id="SSF53850">
    <property type="entry name" value="Periplasmic binding protein-like II"/>
    <property type="match status" value="1"/>
</dbReference>
<keyword evidence="3 6" id="KW-0238">DNA-binding</keyword>
<dbReference type="Gene3D" id="3.40.190.290">
    <property type="match status" value="1"/>
</dbReference>
<protein>
    <submittedName>
        <fullName evidence="6">DNA-binding transcriptional LysR family regulator</fullName>
    </submittedName>
</protein>
<keyword evidence="7" id="KW-1185">Reference proteome</keyword>
<sequence length="308" mass="34061">MQDLNDLYYFAKVIENRGFAAASRALGVPKSTLSRRVAALEERLGVRLLQRNASKFSLTHIGELYFRQCQAMIVEAEAAQEVIDRTKAEPRGVISVTCPVSLLQALVSQMIARFLAAYPLITVNLSATNRRVDVIEEGVDLAFRVRFPPLENSNLVMKNLGSSEQLLVAHPAFLDMHGRPDDPGQAAALPTMDLTRVMPRHAWELTDEEGDTVTVPIQPRYVSDDMAALRDAALNRIGIVQLPEYMVRNHIGAGELEVVLPKWKPKAGIVHIVFASRRGLAPAVRHFIDFIEKEFALVSRGAPAGTAF</sequence>
<dbReference type="InterPro" id="IPR058163">
    <property type="entry name" value="LysR-type_TF_proteobact-type"/>
</dbReference>
<comment type="caution">
    <text evidence="6">The sequence shown here is derived from an EMBL/GenBank/DDBJ whole genome shotgun (WGS) entry which is preliminary data.</text>
</comment>
<gene>
    <name evidence="6" type="ORF">HNQ73_000548</name>
</gene>
<evidence type="ECO:0000256" key="4">
    <source>
        <dbReference type="ARBA" id="ARBA00023163"/>
    </source>
</evidence>
<dbReference type="InterPro" id="IPR000847">
    <property type="entry name" value="LysR_HTH_N"/>
</dbReference>
<evidence type="ECO:0000313" key="6">
    <source>
        <dbReference type="EMBL" id="MBB6166940.1"/>
    </source>
</evidence>
<evidence type="ECO:0000256" key="2">
    <source>
        <dbReference type="ARBA" id="ARBA00023015"/>
    </source>
</evidence>
<dbReference type="Proteomes" id="UP000588017">
    <property type="component" value="Unassembled WGS sequence"/>
</dbReference>
<dbReference type="Pfam" id="PF00126">
    <property type="entry name" value="HTH_1"/>
    <property type="match status" value="1"/>
</dbReference>
<dbReference type="FunFam" id="1.10.10.10:FF:000001">
    <property type="entry name" value="LysR family transcriptional regulator"/>
    <property type="match status" value="1"/>
</dbReference>
<dbReference type="PANTHER" id="PTHR30537">
    <property type="entry name" value="HTH-TYPE TRANSCRIPTIONAL REGULATOR"/>
    <property type="match status" value="1"/>
</dbReference>
<dbReference type="RefSeq" id="WP_183331976.1">
    <property type="nucleotide sequence ID" value="NZ_BMHX01000001.1"/>
</dbReference>
<dbReference type="PROSITE" id="PS50931">
    <property type="entry name" value="HTH_LYSR"/>
    <property type="match status" value="1"/>
</dbReference>
<dbReference type="Gene3D" id="1.10.10.10">
    <property type="entry name" value="Winged helix-like DNA-binding domain superfamily/Winged helix DNA-binding domain"/>
    <property type="match status" value="1"/>
</dbReference>
<dbReference type="Pfam" id="PF03466">
    <property type="entry name" value="LysR_substrate"/>
    <property type="match status" value="1"/>
</dbReference>
<dbReference type="CDD" id="cd08473">
    <property type="entry name" value="PBP2_CrgA_like_4"/>
    <property type="match status" value="1"/>
</dbReference>
<organism evidence="6 7">
    <name type="scientific">Chelatococcus composti</name>
    <dbReference type="NCBI Taxonomy" id="1743235"/>
    <lineage>
        <taxon>Bacteria</taxon>
        <taxon>Pseudomonadati</taxon>
        <taxon>Pseudomonadota</taxon>
        <taxon>Alphaproteobacteria</taxon>
        <taxon>Hyphomicrobiales</taxon>
        <taxon>Chelatococcaceae</taxon>
        <taxon>Chelatococcus</taxon>
    </lineage>
</organism>
<comment type="similarity">
    <text evidence="1">Belongs to the LysR transcriptional regulatory family.</text>
</comment>
<name>A0A841K4L5_9HYPH</name>
<evidence type="ECO:0000256" key="1">
    <source>
        <dbReference type="ARBA" id="ARBA00009437"/>
    </source>
</evidence>
<dbReference type="GO" id="GO:0043565">
    <property type="term" value="F:sequence-specific DNA binding"/>
    <property type="evidence" value="ECO:0007669"/>
    <property type="project" value="TreeGrafter"/>
</dbReference>
<accession>A0A841K4L5</accession>
<dbReference type="PANTHER" id="PTHR30537:SF31">
    <property type="entry name" value="TRANSCRIPTIONAL REGULATOR, LYSR FAMILY"/>
    <property type="match status" value="1"/>
</dbReference>
<feature type="domain" description="HTH lysR-type" evidence="5">
    <location>
        <begin position="1"/>
        <end position="59"/>
    </location>
</feature>
<keyword evidence="4" id="KW-0804">Transcription</keyword>
<dbReference type="GO" id="GO:0006351">
    <property type="term" value="P:DNA-templated transcription"/>
    <property type="evidence" value="ECO:0007669"/>
    <property type="project" value="TreeGrafter"/>
</dbReference>
<evidence type="ECO:0000259" key="5">
    <source>
        <dbReference type="PROSITE" id="PS50931"/>
    </source>
</evidence>
<dbReference type="AlphaFoldDB" id="A0A841K4L5"/>
<dbReference type="EMBL" id="JACHEH010000001">
    <property type="protein sequence ID" value="MBB6166940.1"/>
    <property type="molecule type" value="Genomic_DNA"/>
</dbReference>
<dbReference type="InterPro" id="IPR036388">
    <property type="entry name" value="WH-like_DNA-bd_sf"/>
</dbReference>
<keyword evidence="2" id="KW-0805">Transcription regulation</keyword>
<dbReference type="SUPFAM" id="SSF46785">
    <property type="entry name" value="Winged helix' DNA-binding domain"/>
    <property type="match status" value="1"/>
</dbReference>
<dbReference type="InterPro" id="IPR005119">
    <property type="entry name" value="LysR_subst-bd"/>
</dbReference>
<dbReference type="InterPro" id="IPR036390">
    <property type="entry name" value="WH_DNA-bd_sf"/>
</dbReference>
<dbReference type="GO" id="GO:0003700">
    <property type="term" value="F:DNA-binding transcription factor activity"/>
    <property type="evidence" value="ECO:0007669"/>
    <property type="project" value="InterPro"/>
</dbReference>
<reference evidence="6 7" key="1">
    <citation type="submission" date="2020-08" db="EMBL/GenBank/DDBJ databases">
        <title>Genomic Encyclopedia of Type Strains, Phase IV (KMG-IV): sequencing the most valuable type-strain genomes for metagenomic binning, comparative biology and taxonomic classification.</title>
        <authorList>
            <person name="Goeker M."/>
        </authorList>
    </citation>
    <scope>NUCLEOTIDE SEQUENCE [LARGE SCALE GENOMIC DNA]</scope>
    <source>
        <strain evidence="6 7">DSM 101465</strain>
    </source>
</reference>